<accession>A0A8A3S306</accession>
<feature type="compositionally biased region" description="Polar residues" evidence="1">
    <location>
        <begin position="34"/>
        <end position="43"/>
    </location>
</feature>
<dbReference type="RefSeq" id="WP_265581859.1">
    <property type="nucleotide sequence ID" value="NZ_CP036172.1"/>
</dbReference>
<proteinExistence type="predicted"/>
<dbReference type="Proteomes" id="UP001042704">
    <property type="component" value="Chromosome"/>
</dbReference>
<dbReference type="AlphaFoldDB" id="A0A8A3S306"/>
<gene>
    <name evidence="2" type="ORF">RJ40_02865</name>
</gene>
<dbReference type="GeneID" id="76423271"/>
<evidence type="ECO:0008006" key="4">
    <source>
        <dbReference type="Google" id="ProtNLM"/>
    </source>
</evidence>
<reference evidence="2" key="1">
    <citation type="journal article" date="2001" name="Int. J. Syst. Evol. Microbiol.">
        <title>Methanofollis aquaemaris sp. nov., a methanogen isolated from an aquaculture fish pond.</title>
        <authorList>
            <person name="Lai M.C."/>
            <person name="Chen S.C."/>
        </authorList>
    </citation>
    <scope>NUCLEOTIDE SEQUENCE</scope>
    <source>
        <strain evidence="2">N2F9704</strain>
    </source>
</reference>
<evidence type="ECO:0000313" key="3">
    <source>
        <dbReference type="Proteomes" id="UP001042704"/>
    </source>
</evidence>
<protein>
    <recommendedName>
        <fullName evidence="4">DUF5320 domain-containing protein</fullName>
    </recommendedName>
</protein>
<dbReference type="KEGG" id="maqe:RJ40_02865"/>
<dbReference type="Pfam" id="PF17253">
    <property type="entry name" value="DUF5320"/>
    <property type="match status" value="1"/>
</dbReference>
<feature type="region of interest" description="Disordered" evidence="1">
    <location>
        <begin position="1"/>
        <end position="54"/>
    </location>
</feature>
<organism evidence="2 3">
    <name type="scientific">Methanofollis aquaemaris</name>
    <dbReference type="NCBI Taxonomy" id="126734"/>
    <lineage>
        <taxon>Archaea</taxon>
        <taxon>Methanobacteriati</taxon>
        <taxon>Methanobacteriota</taxon>
        <taxon>Stenosarchaea group</taxon>
        <taxon>Methanomicrobia</taxon>
        <taxon>Methanomicrobiales</taxon>
        <taxon>Methanomicrobiaceae</taxon>
        <taxon>Methanofollis</taxon>
    </lineage>
</organism>
<evidence type="ECO:0000256" key="1">
    <source>
        <dbReference type="SAM" id="MobiDB-lite"/>
    </source>
</evidence>
<reference evidence="2" key="2">
    <citation type="submission" date="2019-02" db="EMBL/GenBank/DDBJ databases">
        <authorList>
            <person name="Chen S.-C."/>
            <person name="Chien H.-H."/>
            <person name="Lai M.-C."/>
        </authorList>
    </citation>
    <scope>NUCLEOTIDE SEQUENCE</scope>
    <source>
        <strain evidence="2">N2F9704</strain>
    </source>
</reference>
<feature type="compositionally biased region" description="Gly residues" evidence="1">
    <location>
        <begin position="1"/>
        <end position="20"/>
    </location>
</feature>
<dbReference type="InterPro" id="IPR035205">
    <property type="entry name" value="DUF5320"/>
</dbReference>
<sequence>MPGMDGTGPLGRGSLTGGGRGRCRPVAPAPTVETGEQTVSAQPPQGAYYGLGRGGLPRGCGRGRGFGGGRGGRW</sequence>
<dbReference type="EMBL" id="CP036172">
    <property type="protein sequence ID" value="QSZ66515.1"/>
    <property type="molecule type" value="Genomic_DNA"/>
</dbReference>
<name>A0A8A3S306_9EURY</name>
<keyword evidence="3" id="KW-1185">Reference proteome</keyword>
<evidence type="ECO:0000313" key="2">
    <source>
        <dbReference type="EMBL" id="QSZ66515.1"/>
    </source>
</evidence>